<gene>
    <name evidence="3" type="ORF">JKP88DRAFT_285167</name>
</gene>
<sequence>MCAEGHGVKVFAKGDKHEGGYLNDKRSGFARDKHEGGYLNDKRSGFGAYLL</sequence>
<name>A0A835ZD44_9STRA</name>
<evidence type="ECO:0000256" key="1">
    <source>
        <dbReference type="ARBA" id="ARBA00022737"/>
    </source>
</evidence>
<dbReference type="OrthoDB" id="300500at2759"/>
<dbReference type="InterPro" id="IPR003409">
    <property type="entry name" value="MORN"/>
</dbReference>
<evidence type="ECO:0000313" key="3">
    <source>
        <dbReference type="EMBL" id="KAG5191505.1"/>
    </source>
</evidence>
<proteinExistence type="predicted"/>
<feature type="compositionally biased region" description="Basic and acidic residues" evidence="2">
    <location>
        <begin position="15"/>
        <end position="44"/>
    </location>
</feature>
<dbReference type="Proteomes" id="UP000664859">
    <property type="component" value="Unassembled WGS sequence"/>
</dbReference>
<evidence type="ECO:0000313" key="4">
    <source>
        <dbReference type="Proteomes" id="UP000664859"/>
    </source>
</evidence>
<comment type="caution">
    <text evidence="3">The sequence shown here is derived from an EMBL/GenBank/DDBJ whole genome shotgun (WGS) entry which is preliminary data.</text>
</comment>
<dbReference type="Pfam" id="PF02493">
    <property type="entry name" value="MORN"/>
    <property type="match status" value="3"/>
</dbReference>
<keyword evidence="1" id="KW-0677">Repeat</keyword>
<keyword evidence="4" id="KW-1185">Reference proteome</keyword>
<feature type="region of interest" description="Disordered" evidence="2">
    <location>
        <begin position="15"/>
        <end position="51"/>
    </location>
</feature>
<organism evidence="3 4">
    <name type="scientific">Tribonema minus</name>
    <dbReference type="NCBI Taxonomy" id="303371"/>
    <lineage>
        <taxon>Eukaryota</taxon>
        <taxon>Sar</taxon>
        <taxon>Stramenopiles</taxon>
        <taxon>Ochrophyta</taxon>
        <taxon>PX clade</taxon>
        <taxon>Xanthophyceae</taxon>
        <taxon>Tribonematales</taxon>
        <taxon>Tribonemataceae</taxon>
        <taxon>Tribonema</taxon>
    </lineage>
</organism>
<evidence type="ECO:0000256" key="2">
    <source>
        <dbReference type="SAM" id="MobiDB-lite"/>
    </source>
</evidence>
<dbReference type="EMBL" id="JAFCMP010000019">
    <property type="protein sequence ID" value="KAG5191505.1"/>
    <property type="molecule type" value="Genomic_DNA"/>
</dbReference>
<protein>
    <submittedName>
        <fullName evidence="3">Uncharacterized protein</fullName>
    </submittedName>
</protein>
<reference evidence="3" key="1">
    <citation type="submission" date="2021-02" db="EMBL/GenBank/DDBJ databases">
        <title>First Annotated Genome of the Yellow-green Alga Tribonema minus.</title>
        <authorList>
            <person name="Mahan K.M."/>
        </authorList>
    </citation>
    <scope>NUCLEOTIDE SEQUENCE</scope>
    <source>
        <strain evidence="3">UTEX B ZZ1240</strain>
    </source>
</reference>
<dbReference type="SUPFAM" id="SSF82185">
    <property type="entry name" value="Histone H3 K4-specific methyltransferase SET7/9 N-terminal domain"/>
    <property type="match status" value="1"/>
</dbReference>
<dbReference type="AlphaFoldDB" id="A0A835ZD44"/>
<accession>A0A835ZD44</accession>